<evidence type="ECO:0000313" key="3">
    <source>
        <dbReference type="Proteomes" id="UP001430953"/>
    </source>
</evidence>
<sequence>MGDSFYNDCIENHIDVTYPAIGCWIDPEEICIKGFINIKKKYAIKMNAVGIGNIIDLFGWASMKVVMFSGCAVYSIWRRTSPLHRKVGISRQKT</sequence>
<feature type="transmembrane region" description="Helical" evidence="1">
    <location>
        <begin position="57"/>
        <end position="77"/>
    </location>
</feature>
<proteinExistence type="predicted"/>
<dbReference type="EMBL" id="JADYXP020000035">
    <property type="protein sequence ID" value="KAL0098801.1"/>
    <property type="molecule type" value="Genomic_DNA"/>
</dbReference>
<reference evidence="2 3" key="1">
    <citation type="submission" date="2023-03" db="EMBL/GenBank/DDBJ databases">
        <title>High recombination rates correlate with genetic variation in Cardiocondyla obscurior ants.</title>
        <authorList>
            <person name="Errbii M."/>
        </authorList>
    </citation>
    <scope>NUCLEOTIDE SEQUENCE [LARGE SCALE GENOMIC DNA]</scope>
    <source>
        <strain evidence="2">Alpha-2009</strain>
        <tissue evidence="2">Whole body</tissue>
    </source>
</reference>
<accession>A0AAW2E915</accession>
<keyword evidence="3" id="KW-1185">Reference proteome</keyword>
<keyword evidence="1" id="KW-1133">Transmembrane helix</keyword>
<gene>
    <name evidence="2" type="ORF">PUN28_020748</name>
</gene>
<evidence type="ECO:0000313" key="2">
    <source>
        <dbReference type="EMBL" id="KAL0098801.1"/>
    </source>
</evidence>
<name>A0AAW2E915_9HYME</name>
<organism evidence="2 3">
    <name type="scientific">Cardiocondyla obscurior</name>
    <dbReference type="NCBI Taxonomy" id="286306"/>
    <lineage>
        <taxon>Eukaryota</taxon>
        <taxon>Metazoa</taxon>
        <taxon>Ecdysozoa</taxon>
        <taxon>Arthropoda</taxon>
        <taxon>Hexapoda</taxon>
        <taxon>Insecta</taxon>
        <taxon>Pterygota</taxon>
        <taxon>Neoptera</taxon>
        <taxon>Endopterygota</taxon>
        <taxon>Hymenoptera</taxon>
        <taxon>Apocrita</taxon>
        <taxon>Aculeata</taxon>
        <taxon>Formicoidea</taxon>
        <taxon>Formicidae</taxon>
        <taxon>Myrmicinae</taxon>
        <taxon>Cardiocondyla</taxon>
    </lineage>
</organism>
<keyword evidence="1" id="KW-0472">Membrane</keyword>
<protein>
    <submittedName>
        <fullName evidence="2">Uncharacterized protein</fullName>
    </submittedName>
</protein>
<comment type="caution">
    <text evidence="2">The sequence shown here is derived from an EMBL/GenBank/DDBJ whole genome shotgun (WGS) entry which is preliminary data.</text>
</comment>
<evidence type="ECO:0000256" key="1">
    <source>
        <dbReference type="SAM" id="Phobius"/>
    </source>
</evidence>
<dbReference type="Proteomes" id="UP001430953">
    <property type="component" value="Unassembled WGS sequence"/>
</dbReference>
<keyword evidence="1" id="KW-0812">Transmembrane</keyword>
<dbReference type="AlphaFoldDB" id="A0AAW2E915"/>